<dbReference type="RefSeq" id="WP_075726326.1">
    <property type="nucleotide sequence ID" value="NZ_CP009245.1"/>
</dbReference>
<proteinExistence type="inferred from homology"/>
<gene>
    <name evidence="7" type="primary">pyrF</name>
    <name evidence="9" type="ORF">CAQU_06875</name>
</gene>
<comment type="similarity">
    <text evidence="2 7">Belongs to the OMP decarboxylase family. Type 2 subfamily.</text>
</comment>
<dbReference type="EC" id="4.1.1.23" evidence="7"/>
<sequence length="280" mass="28924">MTHPQTFGDRLLEASRQRGGRLCVGIDPHASLLEKWGLSVDVRGVAEFSRICVEAFKDSAALVKPQVAFFEAFGSQGLAVLEETIGELRAAGALVVADAKRGDIGSTMAGYATAWLDDSSPLCSDAVTLSPFLGYHSLDPAIELAEATGRGIFVLAATSNPEGRQVQDNVDAQGVTVSQQIIDLAAETNAAHAAAGRAGNMGVVVGATLSQPPVMDALNGPILMPGVGAQGGSPADVDRISGECAHLAFPNVSRSVLSHGPDVEALRQAVIDAAADFPVR</sequence>
<dbReference type="GO" id="GO:0004590">
    <property type="term" value="F:orotidine-5'-phosphate decarboxylase activity"/>
    <property type="evidence" value="ECO:0007669"/>
    <property type="project" value="UniProtKB-UniRule"/>
</dbReference>
<dbReference type="InterPro" id="IPR011060">
    <property type="entry name" value="RibuloseP-bd_barrel"/>
</dbReference>
<dbReference type="GO" id="GO:0044205">
    <property type="term" value="P:'de novo' UMP biosynthetic process"/>
    <property type="evidence" value="ECO:0007669"/>
    <property type="project" value="UniProtKB-UniRule"/>
</dbReference>
<dbReference type="OrthoDB" id="9808470at2"/>
<feature type="domain" description="Orotidine 5'-phosphate decarboxylase" evidence="8">
    <location>
        <begin position="21"/>
        <end position="269"/>
    </location>
</feature>
<dbReference type="STRING" id="1431546.CAQU_06875"/>
<keyword evidence="3 7" id="KW-0210">Decarboxylase</keyword>
<organism evidence="9 10">
    <name type="scientific">Corynebacterium aquilae DSM 44791</name>
    <dbReference type="NCBI Taxonomy" id="1431546"/>
    <lineage>
        <taxon>Bacteria</taxon>
        <taxon>Bacillati</taxon>
        <taxon>Actinomycetota</taxon>
        <taxon>Actinomycetes</taxon>
        <taxon>Mycobacteriales</taxon>
        <taxon>Corynebacteriaceae</taxon>
        <taxon>Corynebacterium</taxon>
    </lineage>
</organism>
<dbReference type="NCBIfam" id="TIGR02127">
    <property type="entry name" value="pyrF_sub2"/>
    <property type="match status" value="1"/>
</dbReference>
<evidence type="ECO:0000256" key="6">
    <source>
        <dbReference type="ARBA" id="ARBA00049157"/>
    </source>
</evidence>
<dbReference type="InterPro" id="IPR001754">
    <property type="entry name" value="OMPdeCOase_dom"/>
</dbReference>
<evidence type="ECO:0000256" key="1">
    <source>
        <dbReference type="ARBA" id="ARBA00004861"/>
    </source>
</evidence>
<dbReference type="SUPFAM" id="SSF51366">
    <property type="entry name" value="Ribulose-phoshate binding barrel"/>
    <property type="match status" value="1"/>
</dbReference>
<comment type="catalytic activity">
    <reaction evidence="6 7">
        <text>orotidine 5'-phosphate + H(+) = UMP + CO2</text>
        <dbReference type="Rhea" id="RHEA:11596"/>
        <dbReference type="ChEBI" id="CHEBI:15378"/>
        <dbReference type="ChEBI" id="CHEBI:16526"/>
        <dbReference type="ChEBI" id="CHEBI:57538"/>
        <dbReference type="ChEBI" id="CHEBI:57865"/>
        <dbReference type="EC" id="4.1.1.23"/>
    </reaction>
</comment>
<evidence type="ECO:0000259" key="8">
    <source>
        <dbReference type="SMART" id="SM00934"/>
    </source>
</evidence>
<accession>A0A1L7CG78</accession>
<reference evidence="9 10" key="1">
    <citation type="submission" date="2014-08" db="EMBL/GenBank/DDBJ databases">
        <title>Complete genome sequence of Corynebacterium aquilae S-613T(T) (=DSM 44791(T)), isolated from the choana of a healthy golden eagle.</title>
        <authorList>
            <person name="Ruckert C."/>
            <person name="Albersmeier A."/>
            <person name="Winkler A."/>
            <person name="Kalinowski J."/>
        </authorList>
    </citation>
    <scope>NUCLEOTIDE SEQUENCE [LARGE SCALE GENOMIC DNA]</scope>
    <source>
        <strain evidence="9 10">S-613</strain>
    </source>
</reference>
<dbReference type="PROSITE" id="PS00156">
    <property type="entry name" value="OMPDECASE"/>
    <property type="match status" value="1"/>
</dbReference>
<dbReference type="GO" id="GO:0006207">
    <property type="term" value="P:'de novo' pyrimidine nucleobase biosynthetic process"/>
    <property type="evidence" value="ECO:0007669"/>
    <property type="project" value="InterPro"/>
</dbReference>
<dbReference type="HAMAP" id="MF_01215">
    <property type="entry name" value="OMPdecase_type2"/>
    <property type="match status" value="1"/>
</dbReference>
<evidence type="ECO:0000256" key="7">
    <source>
        <dbReference type="HAMAP-Rule" id="MF_01215"/>
    </source>
</evidence>
<evidence type="ECO:0000256" key="3">
    <source>
        <dbReference type="ARBA" id="ARBA00022793"/>
    </source>
</evidence>
<dbReference type="Pfam" id="PF00215">
    <property type="entry name" value="OMPdecase"/>
    <property type="match status" value="1"/>
</dbReference>
<dbReference type="CDD" id="cd04725">
    <property type="entry name" value="OMP_decarboxylase_like"/>
    <property type="match status" value="1"/>
</dbReference>
<dbReference type="Gene3D" id="3.20.20.70">
    <property type="entry name" value="Aldolase class I"/>
    <property type="match status" value="1"/>
</dbReference>
<dbReference type="Proteomes" id="UP000185478">
    <property type="component" value="Chromosome"/>
</dbReference>
<dbReference type="PANTHER" id="PTHR43375:SF1">
    <property type="entry name" value="OROTIDINE 5'-PHOSPHATE DECARBOXYLASE"/>
    <property type="match status" value="1"/>
</dbReference>
<dbReference type="SMART" id="SM00934">
    <property type="entry name" value="OMPdecase"/>
    <property type="match status" value="1"/>
</dbReference>
<comment type="pathway">
    <text evidence="1 7">Pyrimidine metabolism; UMP biosynthesis via de novo pathway; UMP from orotate: step 2/2.</text>
</comment>
<name>A0A1L7CG78_9CORY</name>
<keyword evidence="4 7" id="KW-0665">Pyrimidine biosynthesis</keyword>
<protein>
    <recommendedName>
        <fullName evidence="7">Orotidine 5'-phosphate decarboxylase</fullName>
        <ecNumber evidence="7">4.1.1.23</ecNumber>
    </recommendedName>
    <alternativeName>
        <fullName evidence="7">OMP decarboxylase</fullName>
        <shortName evidence="7">OMPDCase</shortName>
        <shortName evidence="7">OMPdecase</shortName>
    </alternativeName>
</protein>
<dbReference type="AlphaFoldDB" id="A0A1L7CG78"/>
<keyword evidence="5 7" id="KW-0456">Lyase</keyword>
<dbReference type="EMBL" id="CP009245">
    <property type="protein sequence ID" value="APT84836.1"/>
    <property type="molecule type" value="Genomic_DNA"/>
</dbReference>
<evidence type="ECO:0000313" key="9">
    <source>
        <dbReference type="EMBL" id="APT84836.1"/>
    </source>
</evidence>
<dbReference type="PANTHER" id="PTHR43375">
    <property type="entry name" value="OROTIDINE 5'-PHOSPHATE DECARBOXYLASE"/>
    <property type="match status" value="1"/>
</dbReference>
<dbReference type="InterPro" id="IPR018089">
    <property type="entry name" value="OMPdecase_AS"/>
</dbReference>
<dbReference type="InterPro" id="IPR011995">
    <property type="entry name" value="OMPdecase_type-2"/>
</dbReference>
<feature type="active site" description="Proton donor" evidence="7">
    <location>
        <position position="100"/>
    </location>
</feature>
<dbReference type="KEGG" id="caqu:CAQU_06875"/>
<evidence type="ECO:0000256" key="5">
    <source>
        <dbReference type="ARBA" id="ARBA00023239"/>
    </source>
</evidence>
<evidence type="ECO:0000256" key="2">
    <source>
        <dbReference type="ARBA" id="ARBA00008847"/>
    </source>
</evidence>
<dbReference type="InterPro" id="IPR013785">
    <property type="entry name" value="Aldolase_TIM"/>
</dbReference>
<keyword evidence="10" id="KW-1185">Reference proteome</keyword>
<dbReference type="UniPathway" id="UPA00070">
    <property type="reaction ID" value="UER00120"/>
</dbReference>
<evidence type="ECO:0000313" key="10">
    <source>
        <dbReference type="Proteomes" id="UP000185478"/>
    </source>
</evidence>
<evidence type="ECO:0000256" key="4">
    <source>
        <dbReference type="ARBA" id="ARBA00022975"/>
    </source>
</evidence>